<feature type="region of interest" description="Disordered" evidence="2">
    <location>
        <begin position="19"/>
        <end position="42"/>
    </location>
</feature>
<dbReference type="InterPro" id="IPR006119">
    <property type="entry name" value="Resolv_N"/>
</dbReference>
<dbReference type="CDD" id="cd00569">
    <property type="entry name" value="HTH_Hin_like"/>
    <property type="match status" value="1"/>
</dbReference>
<protein>
    <submittedName>
        <fullName evidence="4">Resolvase helix-turn-helix domain protein</fullName>
    </submittedName>
</protein>
<evidence type="ECO:0000259" key="3">
    <source>
        <dbReference type="SMART" id="SM00857"/>
    </source>
</evidence>
<dbReference type="GO" id="GO:0003677">
    <property type="term" value="F:DNA binding"/>
    <property type="evidence" value="ECO:0007669"/>
    <property type="project" value="InterPro"/>
</dbReference>
<dbReference type="KEGG" id="sno:Snov_0952"/>
<feature type="domain" description="Resolvase/invertase-type recombinase catalytic" evidence="3">
    <location>
        <begin position="3"/>
        <end position="144"/>
    </location>
</feature>
<dbReference type="Gene3D" id="3.40.50.1390">
    <property type="entry name" value="Resolvase, N-terminal catalytic domain"/>
    <property type="match status" value="1"/>
</dbReference>
<dbReference type="GO" id="GO:0000150">
    <property type="term" value="F:DNA strand exchange activity"/>
    <property type="evidence" value="ECO:0007669"/>
    <property type="project" value="InterPro"/>
</dbReference>
<dbReference type="HOGENOM" id="CLU_1266248_0_0_5"/>
<dbReference type="STRING" id="639283.Snov_0952"/>
<name>D7A6C5_ANCN5</name>
<dbReference type="Proteomes" id="UP000006633">
    <property type="component" value="Chromosome"/>
</dbReference>
<dbReference type="InterPro" id="IPR036162">
    <property type="entry name" value="Resolvase-like_N_sf"/>
</dbReference>
<comment type="similarity">
    <text evidence="1">Belongs to the site-specific recombinase resolvase family.</text>
</comment>
<dbReference type="EMBL" id="CP002026">
    <property type="protein sequence ID" value="ADH88275.1"/>
    <property type="molecule type" value="Genomic_DNA"/>
</dbReference>
<sequence length="218" mass="22900">MMLIGYCLLGRDGPTGGLAAPEATPYAPSDHASGAPQGPADAAGSEMHALAVLGCERVFSDTDDTRHPERPGLRAALEFLQAGDVLLVPALRHLGRDVESVVLLVDRLRLANVSVRLGAVPEDGRLAPSEALALVCRELAELIVPDQPAPAGLTGPARRRGRPQALSPKDIAKARRMLAGGGFTVPDVARILGVSAATVYRYFPRRSQKQAPPEDAAP</sequence>
<dbReference type="InterPro" id="IPR009057">
    <property type="entry name" value="Homeodomain-like_sf"/>
</dbReference>
<evidence type="ECO:0000256" key="1">
    <source>
        <dbReference type="ARBA" id="ARBA00009913"/>
    </source>
</evidence>
<gene>
    <name evidence="4" type="ordered locus">Snov_0952</name>
</gene>
<keyword evidence="5" id="KW-1185">Reference proteome</keyword>
<dbReference type="Pfam" id="PF00239">
    <property type="entry name" value="Resolvase"/>
    <property type="match status" value="1"/>
</dbReference>
<accession>D7A6C5</accession>
<organism evidence="4 5">
    <name type="scientific">Ancylobacter novellus (strain ATCC 8093 / DSM 506 / JCM 20403 / CCM 1077 / IAM 12100 / NBRC 12443 / NCIMB 10456)</name>
    <name type="common">Starkeya novella</name>
    <dbReference type="NCBI Taxonomy" id="639283"/>
    <lineage>
        <taxon>Bacteria</taxon>
        <taxon>Pseudomonadati</taxon>
        <taxon>Pseudomonadota</taxon>
        <taxon>Alphaproteobacteria</taxon>
        <taxon>Hyphomicrobiales</taxon>
        <taxon>Xanthobacteraceae</taxon>
        <taxon>Ancylobacter</taxon>
    </lineage>
</organism>
<dbReference type="SUPFAM" id="SSF46689">
    <property type="entry name" value="Homeodomain-like"/>
    <property type="match status" value="1"/>
</dbReference>
<dbReference type="SUPFAM" id="SSF53041">
    <property type="entry name" value="Resolvase-like"/>
    <property type="match status" value="1"/>
</dbReference>
<proteinExistence type="inferred from homology"/>
<dbReference type="SMART" id="SM00857">
    <property type="entry name" value="Resolvase"/>
    <property type="match status" value="1"/>
</dbReference>
<reference evidence="4 5" key="1">
    <citation type="journal article" date="2012" name="Stand. Genomic Sci.">
        <title>Complete genome sequence of the facultatively chemolithoautotrophic and methylotrophic alpha Proteobacterium Starkeya novella type strain (ATCC 8093(T)).</title>
        <authorList>
            <person name="Kappler U."/>
            <person name="Davenport K."/>
            <person name="Beatson S."/>
            <person name="Lucas S."/>
            <person name="Lapidus A."/>
            <person name="Copeland A."/>
            <person name="Berry K.W."/>
            <person name="Glavina Del Rio T."/>
            <person name="Hammon N."/>
            <person name="Dalin E."/>
            <person name="Tice H."/>
            <person name="Pitluck S."/>
            <person name="Richardson P."/>
            <person name="Bruce D."/>
            <person name="Goodwin L.A."/>
            <person name="Han C."/>
            <person name="Tapia R."/>
            <person name="Detter J.C."/>
            <person name="Chang Y.J."/>
            <person name="Jeffries C.D."/>
            <person name="Land M."/>
            <person name="Hauser L."/>
            <person name="Kyrpides N.C."/>
            <person name="Goker M."/>
            <person name="Ivanova N."/>
            <person name="Klenk H.P."/>
            <person name="Woyke T."/>
        </authorList>
    </citation>
    <scope>NUCLEOTIDE SEQUENCE [LARGE SCALE GENOMIC DNA]</scope>
    <source>
        <strain evidence="5">ATCC 8093 / DSM 506 / JCM 20403 / CCM 1077 / IAM 12100 / NBRC 12443 / NCIMB 10456</strain>
    </source>
</reference>
<dbReference type="AlphaFoldDB" id="D7A6C5"/>
<dbReference type="InterPro" id="IPR006120">
    <property type="entry name" value="Resolvase_HTH_dom"/>
</dbReference>
<evidence type="ECO:0000256" key="2">
    <source>
        <dbReference type="SAM" id="MobiDB-lite"/>
    </source>
</evidence>
<dbReference type="Gene3D" id="1.10.10.60">
    <property type="entry name" value="Homeodomain-like"/>
    <property type="match status" value="1"/>
</dbReference>
<evidence type="ECO:0000313" key="4">
    <source>
        <dbReference type="EMBL" id="ADH88275.1"/>
    </source>
</evidence>
<dbReference type="eggNOG" id="COG1961">
    <property type="taxonomic scope" value="Bacteria"/>
</dbReference>
<evidence type="ECO:0000313" key="5">
    <source>
        <dbReference type="Proteomes" id="UP000006633"/>
    </source>
</evidence>
<dbReference type="Pfam" id="PF02796">
    <property type="entry name" value="HTH_7"/>
    <property type="match status" value="1"/>
</dbReference>